<evidence type="ECO:0000313" key="1">
    <source>
        <dbReference type="EMBL" id="KPL89734.1"/>
    </source>
</evidence>
<name>A0A0P6YJ78_9CHLR</name>
<dbReference type="InterPro" id="IPR009737">
    <property type="entry name" value="Aim32/Apd1-like"/>
</dbReference>
<dbReference type="Pfam" id="PF06999">
    <property type="entry name" value="Suc_Fer-like"/>
    <property type="match status" value="1"/>
</dbReference>
<dbReference type="InterPro" id="IPR036249">
    <property type="entry name" value="Thioredoxin-like_sf"/>
</dbReference>
<organism evidence="1 2">
    <name type="scientific">Ardenticatena maritima</name>
    <dbReference type="NCBI Taxonomy" id="872965"/>
    <lineage>
        <taxon>Bacteria</taxon>
        <taxon>Bacillati</taxon>
        <taxon>Chloroflexota</taxon>
        <taxon>Ardenticatenia</taxon>
        <taxon>Ardenticatenales</taxon>
        <taxon>Ardenticatenaceae</taxon>
        <taxon>Ardenticatena</taxon>
    </lineage>
</organism>
<evidence type="ECO:0000313" key="2">
    <source>
        <dbReference type="Proteomes" id="UP000050502"/>
    </source>
</evidence>
<dbReference type="PANTHER" id="PTHR31902">
    <property type="entry name" value="ACTIN PATCHES DISTAL PROTEIN 1"/>
    <property type="match status" value="1"/>
</dbReference>
<comment type="caution">
    <text evidence="1">The sequence shown here is derived from an EMBL/GenBank/DDBJ whole genome shotgun (WGS) entry which is preliminary data.</text>
</comment>
<accession>A0A0P6YJ78</accession>
<dbReference type="EMBL" id="LGKN01000003">
    <property type="protein sequence ID" value="KPL89734.1"/>
    <property type="molecule type" value="Genomic_DNA"/>
</dbReference>
<reference evidence="1 2" key="1">
    <citation type="submission" date="2015-07" db="EMBL/GenBank/DDBJ databases">
        <title>Whole genome sequence of Ardenticatena maritima DSM 23922.</title>
        <authorList>
            <person name="Hemp J."/>
            <person name="Ward L.M."/>
            <person name="Pace L.A."/>
            <person name="Fischer W.W."/>
        </authorList>
    </citation>
    <scope>NUCLEOTIDE SEQUENCE [LARGE SCALE GENOMIC DNA]</scope>
    <source>
        <strain evidence="1 2">110S</strain>
    </source>
</reference>
<sequence length="108" mass="12270">MHAERDERCGRAGPPLVDRFWEVLDREGLSDRYRVVASSHLGGHKFAGNIIVYPSGDWYGLVTPADVERIVREHLREGRIVAALWRGRIGMEQDEQRAFWFECCGGGA</sequence>
<dbReference type="SUPFAM" id="SSF52833">
    <property type="entry name" value="Thioredoxin-like"/>
    <property type="match status" value="1"/>
</dbReference>
<dbReference type="AlphaFoldDB" id="A0A0P6YJ78"/>
<gene>
    <name evidence="1" type="ORF">SE16_00695</name>
</gene>
<protein>
    <submittedName>
        <fullName evidence="1">Uncharacterized protein</fullName>
    </submittedName>
</protein>
<dbReference type="Proteomes" id="UP000050502">
    <property type="component" value="Unassembled WGS sequence"/>
</dbReference>
<proteinExistence type="predicted"/>
<dbReference type="Gene3D" id="3.40.30.10">
    <property type="entry name" value="Glutaredoxin"/>
    <property type="match status" value="1"/>
</dbReference>
<dbReference type="CDD" id="cd03062">
    <property type="entry name" value="TRX_Fd_Sucrase"/>
    <property type="match status" value="1"/>
</dbReference>